<dbReference type="InterPro" id="IPR000883">
    <property type="entry name" value="Cyt_C_Oxase_1"/>
</dbReference>
<feature type="domain" description="Heme-copper oxidase subunit III family profile" evidence="19">
    <location>
        <begin position="553"/>
        <end position="803"/>
    </location>
</feature>
<gene>
    <name evidence="21" type="ordered locus">Trad_2777</name>
</gene>
<feature type="transmembrane region" description="Helical" evidence="18">
    <location>
        <begin position="630"/>
        <end position="654"/>
    </location>
</feature>
<feature type="transmembrane region" description="Helical" evidence="18">
    <location>
        <begin position="350"/>
        <end position="378"/>
    </location>
</feature>
<evidence type="ECO:0000256" key="5">
    <source>
        <dbReference type="ARBA" id="ARBA00022617"/>
    </source>
</evidence>
<keyword evidence="14 18" id="KW-0472">Membrane</keyword>
<feature type="transmembrane region" description="Helical" evidence="18">
    <location>
        <begin position="32"/>
        <end position="52"/>
    </location>
</feature>
<keyword evidence="4 16" id="KW-0813">Transport</keyword>
<dbReference type="InterPro" id="IPR036927">
    <property type="entry name" value="Cyt_c_oxase-like_su1_sf"/>
</dbReference>
<protein>
    <recommendedName>
        <fullName evidence="3">cytochrome-c oxidase</fullName>
        <ecNumber evidence="3">7.1.1.9</ecNumber>
    </recommendedName>
</protein>
<evidence type="ECO:0000256" key="11">
    <source>
        <dbReference type="ARBA" id="ARBA00022989"/>
    </source>
</evidence>
<feature type="transmembrane region" description="Helical" evidence="18">
    <location>
        <begin position="114"/>
        <end position="136"/>
    </location>
</feature>
<dbReference type="InterPro" id="IPR023615">
    <property type="entry name" value="Cyt_c_Oxase_su1_BS"/>
</dbReference>
<feature type="transmembrane region" description="Helical" evidence="18">
    <location>
        <begin position="160"/>
        <end position="185"/>
    </location>
</feature>
<evidence type="ECO:0000259" key="19">
    <source>
        <dbReference type="PROSITE" id="PS50253"/>
    </source>
</evidence>
<feature type="transmembrane region" description="Helical" evidence="18">
    <location>
        <begin position="82"/>
        <end position="102"/>
    </location>
</feature>
<evidence type="ECO:0000256" key="8">
    <source>
        <dbReference type="ARBA" id="ARBA00022723"/>
    </source>
</evidence>
<dbReference type="PROSITE" id="PS00077">
    <property type="entry name" value="COX1_CUB"/>
    <property type="match status" value="1"/>
</dbReference>
<dbReference type="Proteomes" id="UP000000379">
    <property type="component" value="Chromosome"/>
</dbReference>
<dbReference type="PANTHER" id="PTHR10422">
    <property type="entry name" value="CYTOCHROME C OXIDASE SUBUNIT 1"/>
    <property type="match status" value="1"/>
</dbReference>
<dbReference type="OrthoDB" id="9759913at2"/>
<dbReference type="SUPFAM" id="SSF81452">
    <property type="entry name" value="Cytochrome c oxidase subunit III-like"/>
    <property type="match status" value="1"/>
</dbReference>
<dbReference type="GO" id="GO:0022904">
    <property type="term" value="P:respiratory electron transport chain"/>
    <property type="evidence" value="ECO:0007669"/>
    <property type="project" value="InterPro"/>
</dbReference>
<dbReference type="CDD" id="cd00386">
    <property type="entry name" value="Heme_Cu_Oxidase_III_like"/>
    <property type="match status" value="1"/>
</dbReference>
<feature type="transmembrane region" description="Helical" evidence="18">
    <location>
        <begin position="313"/>
        <end position="338"/>
    </location>
</feature>
<evidence type="ECO:0000256" key="13">
    <source>
        <dbReference type="ARBA" id="ARBA00023008"/>
    </source>
</evidence>
<reference evidence="21 22" key="2">
    <citation type="journal article" date="2011" name="Stand. Genomic Sci.">
        <title>Complete genome sequence of Truepera radiovictrix type strain (RQ-24).</title>
        <authorList>
            <person name="Ivanova N."/>
            <person name="Rohde C."/>
            <person name="Munk C."/>
            <person name="Nolan M."/>
            <person name="Lucas S."/>
            <person name="Del Rio T.G."/>
            <person name="Tice H."/>
            <person name="Deshpande S."/>
            <person name="Cheng J.F."/>
            <person name="Tapia R."/>
            <person name="Han C."/>
            <person name="Goodwin L."/>
            <person name="Pitluck S."/>
            <person name="Liolios K."/>
            <person name="Mavromatis K."/>
            <person name="Mikhailova N."/>
            <person name="Pati A."/>
            <person name="Chen A."/>
            <person name="Palaniappan K."/>
            <person name="Land M."/>
            <person name="Hauser L."/>
            <person name="Chang Y.J."/>
            <person name="Jeffries C.D."/>
            <person name="Brambilla E."/>
            <person name="Rohde M."/>
            <person name="Goker M."/>
            <person name="Tindall B.J."/>
            <person name="Woyke T."/>
            <person name="Bristow J."/>
            <person name="Eisen J.A."/>
            <person name="Markowitz V."/>
            <person name="Hugenholtz P."/>
            <person name="Kyrpides N.C."/>
            <person name="Klenk H.P."/>
            <person name="Lapidus A."/>
        </authorList>
    </citation>
    <scope>NUCLEOTIDE SEQUENCE [LARGE SCALE GENOMIC DNA]</scope>
    <source>
        <strain evidence="22">DSM 17093 / CIP 108686 / LMG 22925 / RQ-24</strain>
    </source>
</reference>
<organism evidence="21 22">
    <name type="scientific">Truepera radiovictrix (strain DSM 17093 / CIP 108686 / LMG 22925 / RQ-24)</name>
    <dbReference type="NCBI Taxonomy" id="649638"/>
    <lineage>
        <taxon>Bacteria</taxon>
        <taxon>Thermotogati</taxon>
        <taxon>Deinococcota</taxon>
        <taxon>Deinococci</taxon>
        <taxon>Trueperales</taxon>
        <taxon>Trueperaceae</taxon>
        <taxon>Truepera</taxon>
    </lineage>
</organism>
<feature type="transmembrane region" description="Helical" evidence="18">
    <location>
        <begin position="586"/>
        <end position="602"/>
    </location>
</feature>
<dbReference type="AlphaFoldDB" id="D7CV52"/>
<reference evidence="22" key="1">
    <citation type="submission" date="2010-05" db="EMBL/GenBank/DDBJ databases">
        <title>The complete genome of Truepera radiovictris DSM 17093.</title>
        <authorList>
            <consortium name="US DOE Joint Genome Institute (JGI-PGF)"/>
            <person name="Lucas S."/>
            <person name="Copeland A."/>
            <person name="Lapidus A."/>
            <person name="Glavina del Rio T."/>
            <person name="Dalin E."/>
            <person name="Tice H."/>
            <person name="Bruce D."/>
            <person name="Goodwin L."/>
            <person name="Pitluck S."/>
            <person name="Kyrpides N."/>
            <person name="Mavromatis K."/>
            <person name="Ovchinnikova G."/>
            <person name="Munk A.C."/>
            <person name="Detter J.C."/>
            <person name="Han C."/>
            <person name="Tapia R."/>
            <person name="Land M."/>
            <person name="Hauser L."/>
            <person name="Markowitz V."/>
            <person name="Cheng J.-F."/>
            <person name="Hugenholtz P."/>
            <person name="Woyke T."/>
            <person name="Wu D."/>
            <person name="Tindall B."/>
            <person name="Pomrenke H.G."/>
            <person name="Brambilla E."/>
            <person name="Klenk H.-P."/>
            <person name="Eisen J.A."/>
        </authorList>
    </citation>
    <scope>NUCLEOTIDE SEQUENCE [LARGE SCALE GENOMIC DNA]</scope>
    <source>
        <strain evidence="22">DSM 17093 / CIP 108686 / LMG 22925 / RQ-24</strain>
    </source>
</reference>
<evidence type="ECO:0000256" key="2">
    <source>
        <dbReference type="ARBA" id="ARBA00004673"/>
    </source>
</evidence>
<dbReference type="HOGENOM" id="CLU_011899_4_0_0"/>
<keyword evidence="13" id="KW-0186">Copper</keyword>
<dbReference type="UniPathway" id="UPA00705"/>
<dbReference type="GO" id="GO:0004129">
    <property type="term" value="F:cytochrome-c oxidase activity"/>
    <property type="evidence" value="ECO:0007669"/>
    <property type="project" value="UniProtKB-EC"/>
</dbReference>
<evidence type="ECO:0000313" key="22">
    <source>
        <dbReference type="Proteomes" id="UP000000379"/>
    </source>
</evidence>
<dbReference type="NCBIfam" id="TIGR02891">
    <property type="entry name" value="CtaD_CoxA"/>
    <property type="match status" value="1"/>
</dbReference>
<evidence type="ECO:0000256" key="16">
    <source>
        <dbReference type="RuleBase" id="RU000370"/>
    </source>
</evidence>
<dbReference type="PROSITE" id="PS50253">
    <property type="entry name" value="COX3"/>
    <property type="match status" value="1"/>
</dbReference>
<keyword evidence="5 16" id="KW-0349">Heme</keyword>
<dbReference type="KEGG" id="tra:Trad_2777"/>
<comment type="pathway">
    <text evidence="2">Energy metabolism; oxidative phosphorylation.</text>
</comment>
<feature type="domain" description="Cytochrome oxidase subunit I profile" evidence="20">
    <location>
        <begin position="12"/>
        <end position="529"/>
    </location>
</feature>
<evidence type="ECO:0000256" key="7">
    <source>
        <dbReference type="ARBA" id="ARBA00022692"/>
    </source>
</evidence>
<keyword evidence="6 16" id="KW-0679">Respiratory chain</keyword>
<keyword evidence="7 16" id="KW-0812">Transmembrane</keyword>
<dbReference type="InterPro" id="IPR035973">
    <property type="entry name" value="Cyt_c_oxidase_su3-like_sf"/>
</dbReference>
<evidence type="ECO:0000256" key="10">
    <source>
        <dbReference type="ARBA" id="ARBA00022982"/>
    </source>
</evidence>
<dbReference type="PROSITE" id="PS50855">
    <property type="entry name" value="COX1"/>
    <property type="match status" value="1"/>
</dbReference>
<evidence type="ECO:0000256" key="12">
    <source>
        <dbReference type="ARBA" id="ARBA00023004"/>
    </source>
</evidence>
<dbReference type="GO" id="GO:0015990">
    <property type="term" value="P:electron transport coupled proton transport"/>
    <property type="evidence" value="ECO:0007669"/>
    <property type="project" value="InterPro"/>
</dbReference>
<dbReference type="InterPro" id="IPR013833">
    <property type="entry name" value="Cyt_c_oxidase_su3_a-hlx"/>
</dbReference>
<accession>D7CV52</accession>
<evidence type="ECO:0000259" key="20">
    <source>
        <dbReference type="PROSITE" id="PS50855"/>
    </source>
</evidence>
<dbReference type="GO" id="GO:0020037">
    <property type="term" value="F:heme binding"/>
    <property type="evidence" value="ECO:0007669"/>
    <property type="project" value="InterPro"/>
</dbReference>
<dbReference type="InterPro" id="IPR023616">
    <property type="entry name" value="Cyt_c_oxase-like_su1_dom"/>
</dbReference>
<feature type="transmembrane region" description="Helical" evidence="18">
    <location>
        <begin position="739"/>
        <end position="762"/>
    </location>
</feature>
<dbReference type="PRINTS" id="PR01165">
    <property type="entry name" value="CYCOXIDASEI"/>
</dbReference>
<evidence type="ECO:0000256" key="17">
    <source>
        <dbReference type="SAM" id="MobiDB-lite"/>
    </source>
</evidence>
<dbReference type="InterPro" id="IPR000298">
    <property type="entry name" value="Cyt_c_oxidase-like_su3"/>
</dbReference>
<keyword evidence="22" id="KW-1185">Reference proteome</keyword>
<feature type="region of interest" description="Disordered" evidence="17">
    <location>
        <begin position="835"/>
        <end position="903"/>
    </location>
</feature>
<evidence type="ECO:0000256" key="6">
    <source>
        <dbReference type="ARBA" id="ARBA00022660"/>
    </source>
</evidence>
<evidence type="ECO:0000256" key="1">
    <source>
        <dbReference type="ARBA" id="ARBA00004141"/>
    </source>
</evidence>
<keyword evidence="8" id="KW-0479">Metal-binding</keyword>
<name>D7CV52_TRURR</name>
<evidence type="ECO:0000256" key="4">
    <source>
        <dbReference type="ARBA" id="ARBA00022448"/>
    </source>
</evidence>
<evidence type="ECO:0000256" key="15">
    <source>
        <dbReference type="ARBA" id="ARBA00047816"/>
    </source>
</evidence>
<dbReference type="GO" id="GO:0006119">
    <property type="term" value="P:oxidative phosphorylation"/>
    <property type="evidence" value="ECO:0007669"/>
    <property type="project" value="UniProtKB-UniPathway"/>
</dbReference>
<feature type="transmembrane region" description="Helical" evidence="18">
    <location>
        <begin position="422"/>
        <end position="444"/>
    </location>
</feature>
<dbReference type="Gene3D" id="1.10.287.70">
    <property type="match status" value="1"/>
</dbReference>
<dbReference type="Gene3D" id="1.20.120.80">
    <property type="entry name" value="Cytochrome c oxidase, subunit III, four-helix bundle"/>
    <property type="match status" value="1"/>
</dbReference>
<dbReference type="PANTHER" id="PTHR10422:SF18">
    <property type="entry name" value="CYTOCHROME C OXIDASE SUBUNIT 1"/>
    <property type="match status" value="1"/>
</dbReference>
<feature type="transmembrane region" description="Helical" evidence="18">
    <location>
        <begin position="666"/>
        <end position="687"/>
    </location>
</feature>
<dbReference type="STRING" id="649638.Trad_2777"/>
<evidence type="ECO:0000256" key="18">
    <source>
        <dbReference type="SAM" id="Phobius"/>
    </source>
</evidence>
<dbReference type="GO" id="GO:0016020">
    <property type="term" value="C:membrane"/>
    <property type="evidence" value="ECO:0007669"/>
    <property type="project" value="UniProtKB-SubCell"/>
</dbReference>
<feature type="transmembrane region" description="Helical" evidence="18">
    <location>
        <begin position="783"/>
        <end position="805"/>
    </location>
</feature>
<evidence type="ECO:0000256" key="14">
    <source>
        <dbReference type="ARBA" id="ARBA00023136"/>
    </source>
</evidence>
<comment type="subcellular location">
    <subcellularLocation>
        <location evidence="1">Membrane</location>
        <topology evidence="1">Multi-pass membrane protein</topology>
    </subcellularLocation>
</comment>
<keyword evidence="11 18" id="KW-1133">Transmembrane helix</keyword>
<keyword evidence="9" id="KW-1278">Translocase</keyword>
<dbReference type="EC" id="7.1.1.9" evidence="3"/>
<feature type="transmembrane region" description="Helical" evidence="18">
    <location>
        <begin position="390"/>
        <end position="410"/>
    </location>
</feature>
<dbReference type="InterPro" id="IPR014241">
    <property type="entry name" value="Cyt_c_oxidase_su1_bac"/>
</dbReference>
<keyword evidence="12" id="KW-0408">Iron</keyword>
<dbReference type="Gene3D" id="1.20.210.10">
    <property type="entry name" value="Cytochrome c oxidase-like, subunit I domain"/>
    <property type="match status" value="1"/>
</dbReference>
<dbReference type="Pfam" id="PF00115">
    <property type="entry name" value="COX1"/>
    <property type="match status" value="1"/>
</dbReference>
<dbReference type="SUPFAM" id="SSF81442">
    <property type="entry name" value="Cytochrome c oxidase subunit I-like"/>
    <property type="match status" value="1"/>
</dbReference>
<feature type="compositionally biased region" description="Low complexity" evidence="17">
    <location>
        <begin position="876"/>
        <end position="886"/>
    </location>
</feature>
<dbReference type="eggNOG" id="COG1845">
    <property type="taxonomic scope" value="Bacteria"/>
</dbReference>
<evidence type="ECO:0000256" key="9">
    <source>
        <dbReference type="ARBA" id="ARBA00022967"/>
    </source>
</evidence>
<dbReference type="eggNOG" id="COG0843">
    <property type="taxonomic scope" value="Bacteria"/>
</dbReference>
<dbReference type="RefSeq" id="WP_013179238.1">
    <property type="nucleotide sequence ID" value="NC_014221.1"/>
</dbReference>
<feature type="transmembrane region" description="Helical" evidence="18">
    <location>
        <begin position="464"/>
        <end position="485"/>
    </location>
</feature>
<evidence type="ECO:0000313" key="21">
    <source>
        <dbReference type="EMBL" id="ADI15879.1"/>
    </source>
</evidence>
<feature type="transmembrane region" description="Helical" evidence="18">
    <location>
        <begin position="280"/>
        <end position="301"/>
    </location>
</feature>
<dbReference type="GO" id="GO:0046872">
    <property type="term" value="F:metal ion binding"/>
    <property type="evidence" value="ECO:0007669"/>
    <property type="project" value="UniProtKB-KW"/>
</dbReference>
<comment type="similarity">
    <text evidence="16">Belongs to the heme-copper respiratory oxidase family.</text>
</comment>
<feature type="transmembrane region" description="Helical" evidence="18">
    <location>
        <begin position="699"/>
        <end position="719"/>
    </location>
</feature>
<feature type="transmembrane region" description="Helical" evidence="18">
    <location>
        <begin position="244"/>
        <end position="268"/>
    </location>
</feature>
<feature type="transmembrane region" description="Helical" evidence="18">
    <location>
        <begin position="197"/>
        <end position="224"/>
    </location>
</feature>
<dbReference type="EMBL" id="CP002049">
    <property type="protein sequence ID" value="ADI15879.1"/>
    <property type="molecule type" value="Genomic_DNA"/>
</dbReference>
<sequence>MSITAGTVPQTARTKPLWLDLLTTVDHKKIGIMYLVTSFVFFAFGGLQALLIRLQLSRPNMDVLVGQFYNQVLTMHGSTMQFLFIIPIAAGFANYFIPLMIGARDMALPRMNAFAYWLYLFGGLTLYAAPLFGGWAEGGWVAYFPFASSEYQPQAGVDSWILGLQLVGFSSVFGGINLIVTMVNLRTPGMGWRQLPMFGWAVMATSFLQVLATPGITAATMLTLMDRMTGISLYNPAIGGDPVLYQHLFWFYSHPAVYIMVLPWFGIVSEMLPTFTRKPIFGYVALAGATMGIALVSYLVWAHHMFTSTASPLLNSVFAFTTMLVAVPTGVKIFNWLATIWKGKIVFNTAMLMSLGFIFLFTIGGITGVALALVPFTWQMHDSYWVVAHFHNILIGGSIFIIMAGIFYWFPKMTGRFLNERLGKWLFWLWFFGFMVTYFPHYVLGLLGMPRRIYTYQEGLGWGVWNAISSLGSLMLAFGFILFVYNVIISLRGPKTAGPNPWGYGYTLEWATASPPPAYNFGVKLPEEFRSERPLYDWIKLGLWPPKEDAALRASEIHLPNPSIWPFVSTVGLTLFLVGLILQGPLLFGGLLLALFAIVMWAREPAFESPEIELEVEHHNRTRVNNGMMFAYWFLGSEVALFLMIFSAYLFLLFSGRMNFPEELPSLRLALLNTLFLVSSSVTVHVAHHDLIKDKRKTFLGLLAGTLGLGAVFLGITGIEWREILAHYDPRQNLYLSAFFTITGLHMLHVVIGLFMLGLAFVRGLRGHFTPKLHNGVEVPVAYWHLVDGVWIVVLLLVYVLPIFYQGPEVVRNPGDPFGVYMQDTIMGEEGTEQAIPTLPQSTTPAVPPPTETAPAEPDFVQPGPAAGEEGTPAIPEGSPQPQSQPQSPPQPQPQAQPQGGGN</sequence>
<dbReference type="Pfam" id="PF00510">
    <property type="entry name" value="COX3"/>
    <property type="match status" value="1"/>
</dbReference>
<keyword evidence="10 16" id="KW-0249">Electron transport</keyword>
<comment type="catalytic activity">
    <reaction evidence="15">
        <text>4 Fe(II)-[cytochrome c] + O2 + 8 H(+)(in) = 4 Fe(III)-[cytochrome c] + 2 H2O + 4 H(+)(out)</text>
        <dbReference type="Rhea" id="RHEA:11436"/>
        <dbReference type="Rhea" id="RHEA-COMP:10350"/>
        <dbReference type="Rhea" id="RHEA-COMP:14399"/>
        <dbReference type="ChEBI" id="CHEBI:15377"/>
        <dbReference type="ChEBI" id="CHEBI:15378"/>
        <dbReference type="ChEBI" id="CHEBI:15379"/>
        <dbReference type="ChEBI" id="CHEBI:29033"/>
        <dbReference type="ChEBI" id="CHEBI:29034"/>
        <dbReference type="EC" id="7.1.1.9"/>
    </reaction>
</comment>
<proteinExistence type="inferred from homology"/>
<evidence type="ECO:0000256" key="3">
    <source>
        <dbReference type="ARBA" id="ARBA00012949"/>
    </source>
</evidence>